<name>A0A139KTI0_BACOV</name>
<gene>
    <name evidence="1" type="ORF">F3B53_10085</name>
    <name evidence="2" type="ORF">PO382_06100</name>
</gene>
<dbReference type="AlphaFoldDB" id="A0A139KTI0"/>
<organism evidence="1 3">
    <name type="scientific">Bacteroides ovatus</name>
    <dbReference type="NCBI Taxonomy" id="28116"/>
    <lineage>
        <taxon>Bacteria</taxon>
        <taxon>Pseudomonadati</taxon>
        <taxon>Bacteroidota</taxon>
        <taxon>Bacteroidia</taxon>
        <taxon>Bacteroidales</taxon>
        <taxon>Bacteroidaceae</taxon>
        <taxon>Bacteroides</taxon>
    </lineage>
</organism>
<evidence type="ECO:0000313" key="1">
    <source>
        <dbReference type="EMBL" id="KAB1327325.1"/>
    </source>
</evidence>
<dbReference type="GO" id="GO:0016787">
    <property type="term" value="F:hydrolase activity"/>
    <property type="evidence" value="ECO:0007669"/>
    <property type="project" value="UniProtKB-KW"/>
</dbReference>
<sequence>MRKILLYIILSLSGIDGAWALPIEKEGMNIYSPSLKQEVSYSIILPEGYEHSDIEYPVLYMFHGIGGDYTSWLEYGNVARVMDKMIKKGEVEPFIMVIPDGYLSYYSDTYDGSFLYETFFIKELVPYIDNNYRTRKNVSARSIIGFSMGGFGALSVSLRNRNLFGSVVALSPSIRTEKQYIEEEPQKEWDSQWGRIFGGAGKNGNQRLTSYYKQHSPYHILSTLRTSDLKGFGIMLDIGDKEGTLCESNEELHRLLLERQIPHEWEVRAGGHDFTCWNGALPKAFRFINKYFNENQTGNNERSLLLNETPFIKMGNATVYYPEQAQGSTREYPIIYVQGEINEQQQQTLVNQFHEMVDDNRTWPALLCFVKTNADLSATISYIEKQLSEIRSSQRMRALITLKDNIKEGIEAIQRENLFTGIVCVNTIGDESDALNFIKAVNSHKRYPRCWIEVLPESKEYGFSSNIHILLKESDLEHEFRSRKCKETNAFSYWEDWIIYLNNRIHV</sequence>
<dbReference type="InterPro" id="IPR029058">
    <property type="entry name" value="AB_hydrolase_fold"/>
</dbReference>
<evidence type="ECO:0000313" key="2">
    <source>
        <dbReference type="EMBL" id="MDC2741793.1"/>
    </source>
</evidence>
<dbReference type="Pfam" id="PF00756">
    <property type="entry name" value="Esterase"/>
    <property type="match status" value="1"/>
</dbReference>
<accession>A0A139KTI0</accession>
<dbReference type="Gene3D" id="3.40.50.1820">
    <property type="entry name" value="alpha/beta hydrolase"/>
    <property type="match status" value="1"/>
</dbReference>
<dbReference type="Proteomes" id="UP000375690">
    <property type="component" value="Unassembled WGS sequence"/>
</dbReference>
<comment type="caution">
    <text evidence="1">The sequence shown here is derived from an EMBL/GenBank/DDBJ whole genome shotgun (WGS) entry which is preliminary data.</text>
</comment>
<dbReference type="Proteomes" id="UP001219389">
    <property type="component" value="Unassembled WGS sequence"/>
</dbReference>
<dbReference type="PANTHER" id="PTHR48098:SF1">
    <property type="entry name" value="DIACYLGLYCEROL ACYLTRANSFERASE_MYCOLYLTRANSFERASE AG85A"/>
    <property type="match status" value="1"/>
</dbReference>
<protein>
    <submittedName>
        <fullName evidence="2">Alpha/beta hydrolase-fold protein</fullName>
    </submittedName>
    <submittedName>
        <fullName evidence="1">Esterase family protein</fullName>
    </submittedName>
</protein>
<dbReference type="InterPro" id="IPR000801">
    <property type="entry name" value="Esterase-like"/>
</dbReference>
<dbReference type="STRING" id="28116.Bovatus_02894"/>
<proteinExistence type="predicted"/>
<dbReference type="EMBL" id="VWFC01000009">
    <property type="protein sequence ID" value="KAB1327325.1"/>
    <property type="molecule type" value="Genomic_DNA"/>
</dbReference>
<dbReference type="RefSeq" id="WP_061448445.1">
    <property type="nucleotide sequence ID" value="NZ_CAXTIO010000005.1"/>
</dbReference>
<dbReference type="GO" id="GO:0016747">
    <property type="term" value="F:acyltransferase activity, transferring groups other than amino-acyl groups"/>
    <property type="evidence" value="ECO:0007669"/>
    <property type="project" value="TreeGrafter"/>
</dbReference>
<keyword evidence="2" id="KW-0378">Hydrolase</keyword>
<dbReference type="SUPFAM" id="SSF53474">
    <property type="entry name" value="alpha/beta-Hydrolases"/>
    <property type="match status" value="1"/>
</dbReference>
<reference evidence="1 3" key="1">
    <citation type="journal article" date="2019" name="Nat. Med.">
        <title>A library of human gut bacterial isolates paired with longitudinal multiomics data enables mechanistic microbiome research.</title>
        <authorList>
            <person name="Poyet M."/>
            <person name="Groussin M."/>
            <person name="Gibbons S.M."/>
            <person name="Avila-Pacheco J."/>
            <person name="Jiang X."/>
            <person name="Kearney S.M."/>
            <person name="Perrotta A.R."/>
            <person name="Berdy B."/>
            <person name="Zhao S."/>
            <person name="Lieberman T.D."/>
            <person name="Swanson P.K."/>
            <person name="Smith M."/>
            <person name="Roesemann S."/>
            <person name="Alexander J.E."/>
            <person name="Rich S.A."/>
            <person name="Livny J."/>
            <person name="Vlamakis H."/>
            <person name="Clish C."/>
            <person name="Bullock K."/>
            <person name="Deik A."/>
            <person name="Scott J."/>
            <person name="Pierce K.A."/>
            <person name="Xavier R.J."/>
            <person name="Alm E.J."/>
        </authorList>
    </citation>
    <scope>NUCLEOTIDE SEQUENCE [LARGE SCALE GENOMIC DNA]</scope>
    <source>
        <strain evidence="1 3">BIOML-A2</strain>
    </source>
</reference>
<dbReference type="InterPro" id="IPR050583">
    <property type="entry name" value="Mycobacterial_A85_antigen"/>
</dbReference>
<dbReference type="EMBL" id="JAQNZF010000006">
    <property type="protein sequence ID" value="MDC2741793.1"/>
    <property type="molecule type" value="Genomic_DNA"/>
</dbReference>
<evidence type="ECO:0000313" key="3">
    <source>
        <dbReference type="Proteomes" id="UP000375690"/>
    </source>
</evidence>
<dbReference type="PANTHER" id="PTHR48098">
    <property type="entry name" value="ENTEROCHELIN ESTERASE-RELATED"/>
    <property type="match status" value="1"/>
</dbReference>
<reference evidence="2" key="2">
    <citation type="submission" date="2022-10" db="EMBL/GenBank/DDBJ databases">
        <title>Human gut microbiome strain richness.</title>
        <authorList>
            <person name="Chen-Liaw A."/>
        </authorList>
    </citation>
    <scope>NUCLEOTIDE SEQUENCE</scope>
    <source>
        <strain evidence="2">BSD2780120875st1_E1_BSD2780120875_150330</strain>
    </source>
</reference>